<evidence type="ECO:0000313" key="5">
    <source>
        <dbReference type="Proteomes" id="UP000184088"/>
    </source>
</evidence>
<dbReference type="InterPro" id="IPR051933">
    <property type="entry name" value="Resuscitation_pf_RpfB"/>
</dbReference>
<keyword evidence="2" id="KW-1133">Transmembrane helix</keyword>
<reference evidence="4 5" key="1">
    <citation type="submission" date="2016-11" db="EMBL/GenBank/DDBJ databases">
        <authorList>
            <person name="Jaros S."/>
            <person name="Januszkiewicz K."/>
            <person name="Wedrychowicz H."/>
        </authorList>
    </citation>
    <scope>NUCLEOTIDE SEQUENCE [LARGE SCALE GENOMIC DNA]</scope>
    <source>
        <strain evidence="4 5">DSM 17918</strain>
    </source>
</reference>
<dbReference type="EMBL" id="FQVH01000005">
    <property type="protein sequence ID" value="SHE76731.1"/>
    <property type="molecule type" value="Genomic_DNA"/>
</dbReference>
<keyword evidence="2" id="KW-0472">Membrane</keyword>
<feature type="transmembrane region" description="Helical" evidence="2">
    <location>
        <begin position="6"/>
        <end position="24"/>
    </location>
</feature>
<dbReference type="CDD" id="cd22786">
    <property type="entry name" value="DPBB_YuiC-like"/>
    <property type="match status" value="1"/>
</dbReference>
<dbReference type="InterPro" id="IPR011098">
    <property type="entry name" value="G5_dom"/>
</dbReference>
<gene>
    <name evidence="4" type="ORF">SAMN02746089_00768</name>
</gene>
<evidence type="ECO:0000259" key="3">
    <source>
        <dbReference type="PROSITE" id="PS51109"/>
    </source>
</evidence>
<keyword evidence="1" id="KW-0732">Signal</keyword>
<dbReference type="Gene3D" id="2.40.40.10">
    <property type="entry name" value="RlpA-like domain"/>
    <property type="match status" value="1"/>
</dbReference>
<protein>
    <submittedName>
        <fullName evidence="4">3D (Asp-Asp-Asp) domain-containing protein</fullName>
    </submittedName>
</protein>
<dbReference type="SUPFAM" id="SSF50685">
    <property type="entry name" value="Barwin-like endoglucanases"/>
    <property type="match status" value="1"/>
</dbReference>
<dbReference type="OrthoDB" id="9798935at2"/>
<evidence type="ECO:0000256" key="2">
    <source>
        <dbReference type="SAM" id="Phobius"/>
    </source>
</evidence>
<dbReference type="InterPro" id="IPR010611">
    <property type="entry name" value="3D_dom"/>
</dbReference>
<organism evidence="4 5">
    <name type="scientific">Caldanaerobius fijiensis DSM 17918</name>
    <dbReference type="NCBI Taxonomy" id="1121256"/>
    <lineage>
        <taxon>Bacteria</taxon>
        <taxon>Bacillati</taxon>
        <taxon>Bacillota</taxon>
        <taxon>Clostridia</taxon>
        <taxon>Thermoanaerobacterales</taxon>
        <taxon>Thermoanaerobacteraceae</taxon>
        <taxon>Caldanaerobius</taxon>
    </lineage>
</organism>
<evidence type="ECO:0000313" key="4">
    <source>
        <dbReference type="EMBL" id="SHE76731.1"/>
    </source>
</evidence>
<dbReference type="InterPro" id="IPR036908">
    <property type="entry name" value="RlpA-like_sf"/>
</dbReference>
<dbReference type="GO" id="GO:0009254">
    <property type="term" value="P:peptidoglycan turnover"/>
    <property type="evidence" value="ECO:0007669"/>
    <property type="project" value="InterPro"/>
</dbReference>
<accession>A0A1M4W635</accession>
<dbReference type="Gene3D" id="2.20.230.10">
    <property type="entry name" value="Resuscitation-promoting factor rpfb"/>
    <property type="match status" value="1"/>
</dbReference>
<proteinExistence type="predicted"/>
<feature type="domain" description="G5" evidence="3">
    <location>
        <begin position="121"/>
        <end position="201"/>
    </location>
</feature>
<dbReference type="SMART" id="SM01208">
    <property type="entry name" value="G5"/>
    <property type="match status" value="1"/>
</dbReference>
<dbReference type="PANTHER" id="PTHR39160">
    <property type="entry name" value="CELL WALL-BINDING PROTEIN YOCH"/>
    <property type="match status" value="1"/>
</dbReference>
<evidence type="ECO:0000256" key="1">
    <source>
        <dbReference type="ARBA" id="ARBA00022729"/>
    </source>
</evidence>
<keyword evidence="5" id="KW-1185">Reference proteome</keyword>
<dbReference type="Proteomes" id="UP000184088">
    <property type="component" value="Unassembled WGS sequence"/>
</dbReference>
<dbReference type="Pfam" id="PF07501">
    <property type="entry name" value="G5"/>
    <property type="match status" value="1"/>
</dbReference>
<dbReference type="RefSeq" id="WP_073341893.1">
    <property type="nucleotide sequence ID" value="NZ_FQVH01000005.1"/>
</dbReference>
<name>A0A1M4W635_9THEO</name>
<dbReference type="GO" id="GO:0004553">
    <property type="term" value="F:hydrolase activity, hydrolyzing O-glycosyl compounds"/>
    <property type="evidence" value="ECO:0007669"/>
    <property type="project" value="InterPro"/>
</dbReference>
<dbReference type="PANTHER" id="PTHR39160:SF4">
    <property type="entry name" value="RESUSCITATION-PROMOTING FACTOR RPFB"/>
    <property type="match status" value="1"/>
</dbReference>
<dbReference type="AlphaFoldDB" id="A0A1M4W635"/>
<dbReference type="STRING" id="1121256.SAMN02746089_00768"/>
<dbReference type="PROSITE" id="PS51109">
    <property type="entry name" value="G5"/>
    <property type="match status" value="1"/>
</dbReference>
<sequence length="313" mass="34856">MANKKMYIFVIAIATIAAITPFLFKMRSKEVASIEKSPLRVFITYNLPQQQINRINKELFGKPDLNLKWVNVEVDGKRFRLSTDKEFVGDILNQADIKIVKGDEVRPSPWEIVKPNETIKISRIQEQTVTEIADIPFKVTKSYTDRLEQGKSVVVRDGQNGKKELIYKVILKDGKEVARTLLQEKVLKLPINKVIAVGTIGMLTTSRGEIIRYSKVLTMEATAYTSSYSDTGKSPGDGGYGITASGIRVKPGIAAVDPLVIPLGTRLYVEGYGYALAADTGSAIVGNKIDLYFSDSEKAQRYGRRIVKVYVLK</sequence>
<dbReference type="Pfam" id="PF06725">
    <property type="entry name" value="3D"/>
    <property type="match status" value="1"/>
</dbReference>
<dbReference type="GO" id="GO:0019867">
    <property type="term" value="C:outer membrane"/>
    <property type="evidence" value="ECO:0007669"/>
    <property type="project" value="InterPro"/>
</dbReference>
<keyword evidence="2" id="KW-0812">Transmembrane</keyword>